<dbReference type="EMBL" id="VFMN01000001">
    <property type="protein sequence ID" value="TQJ10595.1"/>
    <property type="molecule type" value="Genomic_DNA"/>
</dbReference>
<accession>A0A542E5I1</accession>
<organism evidence="2 3">
    <name type="scientific">Lapillicoccus jejuensis</name>
    <dbReference type="NCBI Taxonomy" id="402171"/>
    <lineage>
        <taxon>Bacteria</taxon>
        <taxon>Bacillati</taxon>
        <taxon>Actinomycetota</taxon>
        <taxon>Actinomycetes</taxon>
        <taxon>Micrococcales</taxon>
        <taxon>Intrasporangiaceae</taxon>
        <taxon>Lapillicoccus</taxon>
    </lineage>
</organism>
<keyword evidence="3" id="KW-1185">Reference proteome</keyword>
<evidence type="ECO:0000313" key="2">
    <source>
        <dbReference type="EMBL" id="TQJ10595.1"/>
    </source>
</evidence>
<gene>
    <name evidence="2" type="ORF">FB458_3724</name>
</gene>
<reference evidence="2 3" key="1">
    <citation type="submission" date="2019-06" db="EMBL/GenBank/DDBJ databases">
        <title>Sequencing the genomes of 1000 actinobacteria strains.</title>
        <authorList>
            <person name="Klenk H.-P."/>
        </authorList>
    </citation>
    <scope>NUCLEOTIDE SEQUENCE [LARGE SCALE GENOMIC DNA]</scope>
    <source>
        <strain evidence="2 3">DSM 18607</strain>
    </source>
</reference>
<dbReference type="Pfam" id="PF19461">
    <property type="entry name" value="DUF5998"/>
    <property type="match status" value="1"/>
</dbReference>
<evidence type="ECO:0000313" key="3">
    <source>
        <dbReference type="Proteomes" id="UP000317893"/>
    </source>
</evidence>
<protein>
    <recommendedName>
        <fullName evidence="4">Phosphodiesterase</fullName>
    </recommendedName>
</protein>
<dbReference type="InterPro" id="IPR046040">
    <property type="entry name" value="DUF5998"/>
</dbReference>
<proteinExistence type="predicted"/>
<comment type="caution">
    <text evidence="2">The sequence shown here is derived from an EMBL/GenBank/DDBJ whole genome shotgun (WGS) entry which is preliminary data.</text>
</comment>
<evidence type="ECO:0008006" key="4">
    <source>
        <dbReference type="Google" id="ProtNLM"/>
    </source>
</evidence>
<sequence>MRHQCHNLRMSRTPTPPAAREHPLPEGLATAIDQAGYYPILVGDVVAAALGSEHVVAHLVYQETTFDQETVRRHLTVLVVTRSTLVITHADDHDEHEPGRAVVTATSETVPLHAVRGVMLTHVVASPDEYEAGRLGRELTLTIGWGAVSRLDLVPATCGDPECDADHGFEGTVASDDISLRISAAAEGDAALAEALDFARVLSSSIGGPVPAAR</sequence>
<dbReference type="AlphaFoldDB" id="A0A542E5I1"/>
<name>A0A542E5I1_9MICO</name>
<feature type="region of interest" description="Disordered" evidence="1">
    <location>
        <begin position="1"/>
        <end position="23"/>
    </location>
</feature>
<evidence type="ECO:0000256" key="1">
    <source>
        <dbReference type="SAM" id="MobiDB-lite"/>
    </source>
</evidence>
<dbReference type="Proteomes" id="UP000317893">
    <property type="component" value="Unassembled WGS sequence"/>
</dbReference>